<dbReference type="VEuPathDB" id="VectorBase:RSAN_052950"/>
<evidence type="ECO:0000313" key="2">
    <source>
        <dbReference type="Proteomes" id="UP000821837"/>
    </source>
</evidence>
<dbReference type="EMBL" id="JABSTV010001254">
    <property type="protein sequence ID" value="KAH7938990.1"/>
    <property type="molecule type" value="Genomic_DNA"/>
</dbReference>
<name>A0A9D4PG86_RHISA</name>
<dbReference type="AlphaFoldDB" id="A0A9D4PG86"/>
<evidence type="ECO:0000313" key="1">
    <source>
        <dbReference type="EMBL" id="KAH7938990.1"/>
    </source>
</evidence>
<proteinExistence type="predicted"/>
<accession>A0A9D4PG86</accession>
<gene>
    <name evidence="1" type="ORF">HPB52_004107</name>
</gene>
<reference evidence="1" key="1">
    <citation type="journal article" date="2020" name="Cell">
        <title>Large-Scale Comparative Analyses of Tick Genomes Elucidate Their Genetic Diversity and Vector Capacities.</title>
        <authorList>
            <consortium name="Tick Genome and Microbiome Consortium (TIGMIC)"/>
            <person name="Jia N."/>
            <person name="Wang J."/>
            <person name="Shi W."/>
            <person name="Du L."/>
            <person name="Sun Y."/>
            <person name="Zhan W."/>
            <person name="Jiang J.F."/>
            <person name="Wang Q."/>
            <person name="Zhang B."/>
            <person name="Ji P."/>
            <person name="Bell-Sakyi L."/>
            <person name="Cui X.M."/>
            <person name="Yuan T.T."/>
            <person name="Jiang B.G."/>
            <person name="Yang W.F."/>
            <person name="Lam T.T."/>
            <person name="Chang Q.C."/>
            <person name="Ding S.J."/>
            <person name="Wang X.J."/>
            <person name="Zhu J.G."/>
            <person name="Ruan X.D."/>
            <person name="Zhao L."/>
            <person name="Wei J.T."/>
            <person name="Ye R.Z."/>
            <person name="Que T.C."/>
            <person name="Du C.H."/>
            <person name="Zhou Y.H."/>
            <person name="Cheng J.X."/>
            <person name="Dai P.F."/>
            <person name="Guo W.B."/>
            <person name="Han X.H."/>
            <person name="Huang E.J."/>
            <person name="Li L.F."/>
            <person name="Wei W."/>
            <person name="Gao Y.C."/>
            <person name="Liu J.Z."/>
            <person name="Shao H.Z."/>
            <person name="Wang X."/>
            <person name="Wang C.C."/>
            <person name="Yang T.C."/>
            <person name="Huo Q.B."/>
            <person name="Li W."/>
            <person name="Chen H.Y."/>
            <person name="Chen S.E."/>
            <person name="Zhou L.G."/>
            <person name="Ni X.B."/>
            <person name="Tian J.H."/>
            <person name="Sheng Y."/>
            <person name="Liu T."/>
            <person name="Pan Y.S."/>
            <person name="Xia L.Y."/>
            <person name="Li J."/>
            <person name="Zhao F."/>
            <person name="Cao W.C."/>
        </authorList>
    </citation>
    <scope>NUCLEOTIDE SEQUENCE</scope>
    <source>
        <strain evidence="1">Rsan-2018</strain>
    </source>
</reference>
<sequence length="76" mass="8928">MLRHIYNIYTLQTGRVCAENLDEAHKYVYAVMLRLRRDNLVQGVTMADLESPDDDCYAWELHSSTIWGLDRISHDE</sequence>
<dbReference type="Proteomes" id="UP000821837">
    <property type="component" value="Chromosome 8"/>
</dbReference>
<comment type="caution">
    <text evidence="1">The sequence shown here is derived from an EMBL/GenBank/DDBJ whole genome shotgun (WGS) entry which is preliminary data.</text>
</comment>
<keyword evidence="2" id="KW-1185">Reference proteome</keyword>
<organism evidence="1 2">
    <name type="scientific">Rhipicephalus sanguineus</name>
    <name type="common">Brown dog tick</name>
    <name type="synonym">Ixodes sanguineus</name>
    <dbReference type="NCBI Taxonomy" id="34632"/>
    <lineage>
        <taxon>Eukaryota</taxon>
        <taxon>Metazoa</taxon>
        <taxon>Ecdysozoa</taxon>
        <taxon>Arthropoda</taxon>
        <taxon>Chelicerata</taxon>
        <taxon>Arachnida</taxon>
        <taxon>Acari</taxon>
        <taxon>Parasitiformes</taxon>
        <taxon>Ixodida</taxon>
        <taxon>Ixodoidea</taxon>
        <taxon>Ixodidae</taxon>
        <taxon>Rhipicephalinae</taxon>
        <taxon>Rhipicephalus</taxon>
        <taxon>Rhipicephalus</taxon>
    </lineage>
</organism>
<protein>
    <submittedName>
        <fullName evidence="1">Uncharacterized protein</fullName>
    </submittedName>
</protein>
<reference evidence="1" key="2">
    <citation type="submission" date="2021-09" db="EMBL/GenBank/DDBJ databases">
        <authorList>
            <person name="Jia N."/>
            <person name="Wang J."/>
            <person name="Shi W."/>
            <person name="Du L."/>
            <person name="Sun Y."/>
            <person name="Zhan W."/>
            <person name="Jiang J."/>
            <person name="Wang Q."/>
            <person name="Zhang B."/>
            <person name="Ji P."/>
            <person name="Sakyi L.B."/>
            <person name="Cui X."/>
            <person name="Yuan T."/>
            <person name="Jiang B."/>
            <person name="Yang W."/>
            <person name="Lam T.T.-Y."/>
            <person name="Chang Q."/>
            <person name="Ding S."/>
            <person name="Wang X."/>
            <person name="Zhu J."/>
            <person name="Ruan X."/>
            <person name="Zhao L."/>
            <person name="Wei J."/>
            <person name="Que T."/>
            <person name="Du C."/>
            <person name="Cheng J."/>
            <person name="Dai P."/>
            <person name="Han X."/>
            <person name="Huang E."/>
            <person name="Gao Y."/>
            <person name="Liu J."/>
            <person name="Shao H."/>
            <person name="Ye R."/>
            <person name="Li L."/>
            <person name="Wei W."/>
            <person name="Wang X."/>
            <person name="Wang C."/>
            <person name="Huo Q."/>
            <person name="Li W."/>
            <person name="Guo W."/>
            <person name="Chen H."/>
            <person name="Chen S."/>
            <person name="Zhou L."/>
            <person name="Zhou L."/>
            <person name="Ni X."/>
            <person name="Tian J."/>
            <person name="Zhou Y."/>
            <person name="Sheng Y."/>
            <person name="Liu T."/>
            <person name="Pan Y."/>
            <person name="Xia L."/>
            <person name="Li J."/>
            <person name="Zhao F."/>
            <person name="Cao W."/>
        </authorList>
    </citation>
    <scope>NUCLEOTIDE SEQUENCE</scope>
    <source>
        <strain evidence="1">Rsan-2018</strain>
        <tissue evidence="1">Larvae</tissue>
    </source>
</reference>